<proteinExistence type="predicted"/>
<sequence length="255" mass="28697">MVKTTRKSTFLVFVILCSISSLFLTSCSNDASDDEEQIIKEEEKKEDNETVCATGKLFIEKDGLVRVDIENLSSTANGWTEARALAGFKGNGYLVWTGADNFNNPGQGLIKFSIKINTPGTYQFVWNSRITTGNSNTEHNDSWLRIKGDDFYGEKLNTGQRVYPKGSGKTPNPEGSSKDGWFKIYMNRLGEWFWRSSTNDNDPYDVFVTFDSAGTYDVEISGRSRSHAIDQFVLFKTDRTLEQAKVANFSEITCK</sequence>
<feature type="signal peptide" evidence="1">
    <location>
        <begin position="1"/>
        <end position="31"/>
    </location>
</feature>
<evidence type="ECO:0000313" key="3">
    <source>
        <dbReference type="Proteomes" id="UP001501692"/>
    </source>
</evidence>
<dbReference type="EMBL" id="BAABJK010000002">
    <property type="protein sequence ID" value="GAA4958425.1"/>
    <property type="molecule type" value="Genomic_DNA"/>
</dbReference>
<dbReference type="Proteomes" id="UP001501692">
    <property type="component" value="Unassembled WGS sequence"/>
</dbReference>
<organism evidence="2 3">
    <name type="scientific">Algibacter aquimarinus</name>
    <dbReference type="NCBI Taxonomy" id="1136748"/>
    <lineage>
        <taxon>Bacteria</taxon>
        <taxon>Pseudomonadati</taxon>
        <taxon>Bacteroidota</taxon>
        <taxon>Flavobacteriia</taxon>
        <taxon>Flavobacteriales</taxon>
        <taxon>Flavobacteriaceae</taxon>
        <taxon>Algibacter</taxon>
    </lineage>
</organism>
<keyword evidence="3" id="KW-1185">Reference proteome</keyword>
<gene>
    <name evidence="2" type="ORF">GCM10023315_02390</name>
</gene>
<dbReference type="RefSeq" id="WP_345163552.1">
    <property type="nucleotide sequence ID" value="NZ_BAABJK010000002.1"/>
</dbReference>
<reference evidence="3" key="1">
    <citation type="journal article" date="2019" name="Int. J. Syst. Evol. Microbiol.">
        <title>The Global Catalogue of Microorganisms (GCM) 10K type strain sequencing project: providing services to taxonomists for standard genome sequencing and annotation.</title>
        <authorList>
            <consortium name="The Broad Institute Genomics Platform"/>
            <consortium name="The Broad Institute Genome Sequencing Center for Infectious Disease"/>
            <person name="Wu L."/>
            <person name="Ma J."/>
        </authorList>
    </citation>
    <scope>NUCLEOTIDE SEQUENCE [LARGE SCALE GENOMIC DNA]</scope>
    <source>
        <strain evidence="3">JCM 18287</strain>
    </source>
</reference>
<dbReference type="PROSITE" id="PS51257">
    <property type="entry name" value="PROKAR_LIPOPROTEIN"/>
    <property type="match status" value="1"/>
</dbReference>
<feature type="chain" id="PRO_5046807272" evidence="1">
    <location>
        <begin position="32"/>
        <end position="255"/>
    </location>
</feature>
<keyword evidence="1" id="KW-0732">Signal</keyword>
<accession>A0ABP9H0Y0</accession>
<evidence type="ECO:0000256" key="1">
    <source>
        <dbReference type="SAM" id="SignalP"/>
    </source>
</evidence>
<name>A0ABP9H0Y0_9FLAO</name>
<comment type="caution">
    <text evidence="2">The sequence shown here is derived from an EMBL/GenBank/DDBJ whole genome shotgun (WGS) entry which is preliminary data.</text>
</comment>
<protein>
    <submittedName>
        <fullName evidence="2">Uncharacterized protein</fullName>
    </submittedName>
</protein>
<evidence type="ECO:0000313" key="2">
    <source>
        <dbReference type="EMBL" id="GAA4958425.1"/>
    </source>
</evidence>